<proteinExistence type="predicted"/>
<evidence type="ECO:0000313" key="2">
    <source>
        <dbReference type="EMBL" id="QPH54707.1"/>
    </source>
</evidence>
<dbReference type="Gene3D" id="1.10.238.10">
    <property type="entry name" value="EF-hand"/>
    <property type="match status" value="1"/>
</dbReference>
<dbReference type="PROSITE" id="PS00018">
    <property type="entry name" value="EF_HAND_1"/>
    <property type="match status" value="2"/>
</dbReference>
<dbReference type="PROSITE" id="PS50222">
    <property type="entry name" value="EF_HAND_2"/>
    <property type="match status" value="1"/>
</dbReference>
<keyword evidence="3" id="KW-1185">Reference proteome</keyword>
<evidence type="ECO:0000259" key="1">
    <source>
        <dbReference type="PROSITE" id="PS50222"/>
    </source>
</evidence>
<dbReference type="Pfam" id="PF13202">
    <property type="entry name" value="EF-hand_5"/>
    <property type="match status" value="2"/>
</dbReference>
<dbReference type="Proteomes" id="UP000594800">
    <property type="component" value="Chromosome"/>
</dbReference>
<dbReference type="GO" id="GO:0005509">
    <property type="term" value="F:calcium ion binding"/>
    <property type="evidence" value="ECO:0007669"/>
    <property type="project" value="InterPro"/>
</dbReference>
<dbReference type="EMBL" id="CP064942">
    <property type="protein sequence ID" value="QPH54707.1"/>
    <property type="molecule type" value="Genomic_DNA"/>
</dbReference>
<dbReference type="InterPro" id="IPR018247">
    <property type="entry name" value="EF_Hand_1_Ca_BS"/>
</dbReference>
<sequence>MIQFKHDLTCLAVIGVMAIPTISTAQEADSICALAYSEADADGNGVITPNEAPDGLIQAYDRIDTDGDGIVSAAEYESCGAAPATTQADATPADLIPTTDDEALVVLRDPMEESGLTLQLGPQVVLQQISPNPSEAEEVADELAQKFEEIDSDGSGEVSDAELAAYRDETQAGIEATARLARAESALPPVVLYRRDSE</sequence>
<protein>
    <recommendedName>
        <fullName evidence="1">EF-hand domain-containing protein</fullName>
    </recommendedName>
</protein>
<reference evidence="2 3" key="1">
    <citation type="submission" date="2020-11" db="EMBL/GenBank/DDBJ databases">
        <title>Description of Pontivivens ytuae sp. nov. isolated from deep sea sediment of Mariana Trench.</title>
        <authorList>
            <person name="Wang Z."/>
            <person name="Sun Q.-L."/>
            <person name="Xu X.-D."/>
            <person name="Tang Y.-Z."/>
            <person name="Zhang J."/>
        </authorList>
    </citation>
    <scope>NUCLEOTIDE SEQUENCE [LARGE SCALE GENOMIC DNA]</scope>
    <source>
        <strain evidence="2 3">MT2928</strain>
    </source>
</reference>
<gene>
    <name evidence="2" type="ORF">I0K15_02695</name>
</gene>
<organism evidence="2 3">
    <name type="scientific">Pontivivens ytuae</name>
    <dbReference type="NCBI Taxonomy" id="2789856"/>
    <lineage>
        <taxon>Bacteria</taxon>
        <taxon>Pseudomonadati</taxon>
        <taxon>Pseudomonadota</taxon>
        <taxon>Alphaproteobacteria</taxon>
        <taxon>Rhodobacterales</taxon>
        <taxon>Paracoccaceae</taxon>
        <taxon>Pontivivens</taxon>
    </lineage>
</organism>
<evidence type="ECO:0000313" key="3">
    <source>
        <dbReference type="Proteomes" id="UP000594800"/>
    </source>
</evidence>
<accession>A0A7S9LSX9</accession>
<dbReference type="InterPro" id="IPR002048">
    <property type="entry name" value="EF_hand_dom"/>
</dbReference>
<dbReference type="SUPFAM" id="SSF47473">
    <property type="entry name" value="EF-hand"/>
    <property type="match status" value="1"/>
</dbReference>
<feature type="domain" description="EF-hand" evidence="1">
    <location>
        <begin position="138"/>
        <end position="173"/>
    </location>
</feature>
<dbReference type="InterPro" id="IPR011992">
    <property type="entry name" value="EF-hand-dom_pair"/>
</dbReference>
<dbReference type="AlphaFoldDB" id="A0A7S9LSX9"/>
<dbReference type="RefSeq" id="WP_196103915.1">
    <property type="nucleotide sequence ID" value="NZ_CP064942.1"/>
</dbReference>
<name>A0A7S9LSX9_9RHOB</name>
<dbReference type="KEGG" id="poz:I0K15_02695"/>